<dbReference type="KEGG" id="sbae:DSM104329_00898"/>
<evidence type="ECO:0008006" key="5">
    <source>
        <dbReference type="Google" id="ProtNLM"/>
    </source>
</evidence>
<dbReference type="AlphaFoldDB" id="A0A9E6XU50"/>
<name>A0A9E6XU50_9ACTN</name>
<accession>A0A9E6XU50</accession>
<dbReference type="SUPFAM" id="SSF53067">
    <property type="entry name" value="Actin-like ATPase domain"/>
    <property type="match status" value="1"/>
</dbReference>
<dbReference type="Pfam" id="PF01968">
    <property type="entry name" value="Hydantoinase_A"/>
    <property type="match status" value="1"/>
</dbReference>
<dbReference type="GO" id="GO:0006749">
    <property type="term" value="P:glutathione metabolic process"/>
    <property type="evidence" value="ECO:0007669"/>
    <property type="project" value="TreeGrafter"/>
</dbReference>
<dbReference type="Proteomes" id="UP001162834">
    <property type="component" value="Chromosome"/>
</dbReference>
<dbReference type="Pfam" id="PF05378">
    <property type="entry name" value="Hydant_A_N"/>
    <property type="match status" value="1"/>
</dbReference>
<protein>
    <recommendedName>
        <fullName evidence="5">N-methylhydantoinase A</fullName>
    </recommendedName>
</protein>
<dbReference type="PANTHER" id="PTHR11365">
    <property type="entry name" value="5-OXOPROLINASE RELATED"/>
    <property type="match status" value="1"/>
</dbReference>
<proteinExistence type="predicted"/>
<dbReference type="GO" id="GO:0005829">
    <property type="term" value="C:cytosol"/>
    <property type="evidence" value="ECO:0007669"/>
    <property type="project" value="TreeGrafter"/>
</dbReference>
<feature type="domain" description="Hydantoinase/oxoprolinase N-terminal" evidence="2">
    <location>
        <begin position="10"/>
        <end position="183"/>
    </location>
</feature>
<dbReference type="PANTHER" id="PTHR11365:SF23">
    <property type="entry name" value="HYPOTHETICAL 5-OXOPROLINASE (EUROFUNG)-RELATED"/>
    <property type="match status" value="1"/>
</dbReference>
<gene>
    <name evidence="3" type="ORF">DSM104329_00898</name>
</gene>
<dbReference type="RefSeq" id="WP_259314192.1">
    <property type="nucleotide sequence ID" value="NZ_CP087164.1"/>
</dbReference>
<dbReference type="InterPro" id="IPR002821">
    <property type="entry name" value="Hydantoinase_A"/>
</dbReference>
<keyword evidence="4" id="KW-1185">Reference proteome</keyword>
<evidence type="ECO:0000313" key="3">
    <source>
        <dbReference type="EMBL" id="UGS34520.1"/>
    </source>
</evidence>
<organism evidence="3 4">
    <name type="scientific">Capillimicrobium parvum</name>
    <dbReference type="NCBI Taxonomy" id="2884022"/>
    <lineage>
        <taxon>Bacteria</taxon>
        <taxon>Bacillati</taxon>
        <taxon>Actinomycetota</taxon>
        <taxon>Thermoleophilia</taxon>
        <taxon>Solirubrobacterales</taxon>
        <taxon>Capillimicrobiaceae</taxon>
        <taxon>Capillimicrobium</taxon>
    </lineage>
</organism>
<evidence type="ECO:0000313" key="4">
    <source>
        <dbReference type="Proteomes" id="UP001162834"/>
    </source>
</evidence>
<feature type="domain" description="Hydantoinase A/oxoprolinase" evidence="1">
    <location>
        <begin position="204"/>
        <end position="492"/>
    </location>
</feature>
<reference evidence="3" key="1">
    <citation type="journal article" date="2022" name="Int. J. Syst. Evol. Microbiol.">
        <title>Pseudomonas aegrilactucae sp. nov. and Pseudomonas morbosilactucae sp. nov., pathogens causing bacterial rot of lettuce in Japan.</title>
        <authorList>
            <person name="Sawada H."/>
            <person name="Fujikawa T."/>
            <person name="Satou M."/>
        </authorList>
    </citation>
    <scope>NUCLEOTIDE SEQUENCE</scope>
    <source>
        <strain evidence="3">0166_1</strain>
    </source>
</reference>
<dbReference type="GO" id="GO:0017168">
    <property type="term" value="F:5-oxoprolinase (ATP-hydrolyzing) activity"/>
    <property type="evidence" value="ECO:0007669"/>
    <property type="project" value="TreeGrafter"/>
</dbReference>
<evidence type="ECO:0000259" key="2">
    <source>
        <dbReference type="Pfam" id="PF05378"/>
    </source>
</evidence>
<evidence type="ECO:0000259" key="1">
    <source>
        <dbReference type="Pfam" id="PF01968"/>
    </source>
</evidence>
<dbReference type="InterPro" id="IPR008040">
    <property type="entry name" value="Hydant_A_N"/>
</dbReference>
<dbReference type="EMBL" id="CP087164">
    <property type="protein sequence ID" value="UGS34520.1"/>
    <property type="molecule type" value="Genomic_DNA"/>
</dbReference>
<sequence length="688" mass="72980">MTGRPEAVRRVAVDIGGTFTDVVFEDTSGAVRALKVSTTPRDITVGILAGLDRAGAAPDRLEAFVHGTTIALNALLEGTTPAVGLITTRGFRDVLEIMRTSRPDMYNLQQDKPQPLVPRRLRREVGARMTYTGEELSPVDSAEVRALAAEFAAEGVTSIAVCLLHAYVDGRHEREVRDVVQEVLPTASISISSDISRVWREFERTSTTVSNVATKPIVDRYMTVLERELDDRGFDANVLIMQSSGGVMSGSTARERPVSTLMSGPVGGVTGAAGLARALGPETSLVTLDMGGTSADVAIVDRGAPVTRSVGHVGRWPVMVPMIDIEAIGAGGGSIARVDDFGGLRVGPESAGADPGPACYGRGGRAATVTDANVVLGRIDPGYFLAGELELDAAAAERAVAEGVAEPLGLSVEAAAEGIVTVVNSNMTRLLWEMMIARGYDPREFSLLAFGGAGPLHACELAGALSIGEVLVPPEPGTFSAAGILSADLRHDVDRMLVDVASDPSAEQLEAAFAELERQARAALEAQHRGLGRIDIARFAELRYAGQDHVLSVELTQDLGSDLREAAQRRFHDKHLRLYGFQRDDVAVEIVRIQVVSSAQMGGRSVMTFTARAPERARAGRSAGIYVDGARVEATRLERAALEADVPHEGPLVLEEPGSTTYVPPGWVARARRDGVLSLTMSDAEEGV</sequence>
<dbReference type="InterPro" id="IPR043129">
    <property type="entry name" value="ATPase_NBD"/>
</dbReference>
<dbReference type="InterPro" id="IPR045079">
    <property type="entry name" value="Oxoprolinase-like"/>
</dbReference>